<reference evidence="2" key="1">
    <citation type="journal article" date="2021" name="IMA Fungus">
        <title>Genomic characterization of three marine fungi, including Emericellopsis atlantica sp. nov. with signatures of a generalist lifestyle and marine biomass degradation.</title>
        <authorList>
            <person name="Hagestad O.C."/>
            <person name="Hou L."/>
            <person name="Andersen J.H."/>
            <person name="Hansen E.H."/>
            <person name="Altermark B."/>
            <person name="Li C."/>
            <person name="Kuhnert E."/>
            <person name="Cox R.J."/>
            <person name="Crous P.W."/>
            <person name="Spatafora J.W."/>
            <person name="Lail K."/>
            <person name="Amirebrahimi M."/>
            <person name="Lipzen A."/>
            <person name="Pangilinan J."/>
            <person name="Andreopoulos W."/>
            <person name="Hayes R.D."/>
            <person name="Ng V."/>
            <person name="Grigoriev I.V."/>
            <person name="Jackson S.A."/>
            <person name="Sutton T.D.S."/>
            <person name="Dobson A.D.W."/>
            <person name="Rama T."/>
        </authorList>
    </citation>
    <scope>NUCLEOTIDE SEQUENCE</scope>
    <source>
        <strain evidence="2">TS7</strain>
    </source>
</reference>
<feature type="non-terminal residue" evidence="2">
    <location>
        <position position="1"/>
    </location>
</feature>
<dbReference type="GeneID" id="70291640"/>
<sequence>INQTRYGPLTTAPIACSIETKSESARTGGLTQLGLWVAAWHKKMHAIQDFLSTDLARRPNAHDRIPSSLLIQVVDHDWTLFFACDNASAITLHGPTKIGSTTSLEEARALVASLEVIKAWMETTFRE</sequence>
<protein>
    <recommendedName>
        <fullName evidence="1">PD-(D/E)XK nuclease-like domain-containing protein</fullName>
    </recommendedName>
</protein>
<name>A0A9P8CLC0_9HYPO</name>
<dbReference type="Pfam" id="PF20516">
    <property type="entry name" value="PDDEXK_12"/>
    <property type="match status" value="1"/>
</dbReference>
<evidence type="ECO:0000259" key="1">
    <source>
        <dbReference type="Pfam" id="PF20516"/>
    </source>
</evidence>
<keyword evidence="3" id="KW-1185">Reference proteome</keyword>
<accession>A0A9P8CLC0</accession>
<feature type="non-terminal residue" evidence="2">
    <location>
        <position position="127"/>
    </location>
</feature>
<dbReference type="InterPro" id="IPR046797">
    <property type="entry name" value="PDDEXK_12"/>
</dbReference>
<dbReference type="OrthoDB" id="5244165at2759"/>
<proteinExistence type="predicted"/>
<dbReference type="RefSeq" id="XP_046113390.1">
    <property type="nucleotide sequence ID" value="XM_046260737.1"/>
</dbReference>
<comment type="caution">
    <text evidence="2">The sequence shown here is derived from an EMBL/GenBank/DDBJ whole genome shotgun (WGS) entry which is preliminary data.</text>
</comment>
<evidence type="ECO:0000313" key="3">
    <source>
        <dbReference type="Proteomes" id="UP000887229"/>
    </source>
</evidence>
<organism evidence="2 3">
    <name type="scientific">Emericellopsis atlantica</name>
    <dbReference type="NCBI Taxonomy" id="2614577"/>
    <lineage>
        <taxon>Eukaryota</taxon>
        <taxon>Fungi</taxon>
        <taxon>Dikarya</taxon>
        <taxon>Ascomycota</taxon>
        <taxon>Pezizomycotina</taxon>
        <taxon>Sordariomycetes</taxon>
        <taxon>Hypocreomycetidae</taxon>
        <taxon>Hypocreales</taxon>
        <taxon>Bionectriaceae</taxon>
        <taxon>Emericellopsis</taxon>
    </lineage>
</organism>
<feature type="domain" description="PD-(D/E)XK nuclease-like" evidence="1">
    <location>
        <begin position="1"/>
        <end position="126"/>
    </location>
</feature>
<evidence type="ECO:0000313" key="2">
    <source>
        <dbReference type="EMBL" id="KAG9249466.1"/>
    </source>
</evidence>
<dbReference type="Proteomes" id="UP000887229">
    <property type="component" value="Unassembled WGS sequence"/>
</dbReference>
<dbReference type="EMBL" id="MU251307">
    <property type="protein sequence ID" value="KAG9249466.1"/>
    <property type="molecule type" value="Genomic_DNA"/>
</dbReference>
<dbReference type="AlphaFoldDB" id="A0A9P8CLC0"/>
<gene>
    <name evidence="2" type="ORF">F5Z01DRAFT_596430</name>
</gene>